<dbReference type="PROSITE" id="PS00455">
    <property type="entry name" value="AMP_BINDING"/>
    <property type="match status" value="2"/>
</dbReference>
<dbReference type="SMART" id="SM00823">
    <property type="entry name" value="PKS_PP"/>
    <property type="match status" value="2"/>
</dbReference>
<feature type="compositionally biased region" description="Basic and acidic residues" evidence="6">
    <location>
        <begin position="1034"/>
        <end position="1048"/>
    </location>
</feature>
<evidence type="ECO:0000256" key="1">
    <source>
        <dbReference type="ARBA" id="ARBA00001957"/>
    </source>
</evidence>
<dbReference type="CDD" id="cd17646">
    <property type="entry name" value="A_NRPS_AB3403-like"/>
    <property type="match status" value="1"/>
</dbReference>
<dbReference type="PANTHER" id="PTHR45527:SF1">
    <property type="entry name" value="FATTY ACID SYNTHASE"/>
    <property type="match status" value="1"/>
</dbReference>
<dbReference type="InterPro" id="IPR020845">
    <property type="entry name" value="AMP-binding_CS"/>
</dbReference>
<dbReference type="Pfam" id="PF00501">
    <property type="entry name" value="AMP-binding"/>
    <property type="match status" value="2"/>
</dbReference>
<dbReference type="EMBL" id="BAAARK010000018">
    <property type="protein sequence ID" value="GAA2673626.1"/>
    <property type="molecule type" value="Genomic_DNA"/>
</dbReference>
<comment type="cofactor">
    <cofactor evidence="1">
        <name>pantetheine 4'-phosphate</name>
        <dbReference type="ChEBI" id="CHEBI:47942"/>
    </cofactor>
</comment>
<keyword evidence="5" id="KW-0045">Antibiotic biosynthesis</keyword>
<dbReference type="Pfam" id="PF13193">
    <property type="entry name" value="AMP-binding_C"/>
    <property type="match status" value="2"/>
</dbReference>
<dbReference type="InterPro" id="IPR010060">
    <property type="entry name" value="NRPS_synth"/>
</dbReference>
<dbReference type="Pfam" id="PF00550">
    <property type="entry name" value="PP-binding"/>
    <property type="match status" value="2"/>
</dbReference>
<feature type="compositionally biased region" description="Basic and acidic residues" evidence="6">
    <location>
        <begin position="2600"/>
        <end position="2611"/>
    </location>
</feature>
<gene>
    <name evidence="8" type="ORF">GCM10009864_50410</name>
</gene>
<dbReference type="SUPFAM" id="SSF47336">
    <property type="entry name" value="ACP-like"/>
    <property type="match status" value="2"/>
</dbReference>
<dbReference type="Pfam" id="PF00668">
    <property type="entry name" value="Condensation"/>
    <property type="match status" value="3"/>
</dbReference>
<evidence type="ECO:0000256" key="3">
    <source>
        <dbReference type="ARBA" id="ARBA00022553"/>
    </source>
</evidence>
<feature type="domain" description="Carrier" evidence="7">
    <location>
        <begin position="2514"/>
        <end position="2589"/>
    </location>
</feature>
<evidence type="ECO:0000256" key="4">
    <source>
        <dbReference type="ARBA" id="ARBA00022737"/>
    </source>
</evidence>
<dbReference type="Gene3D" id="1.10.1200.10">
    <property type="entry name" value="ACP-like"/>
    <property type="match status" value="2"/>
</dbReference>
<dbReference type="InterPro" id="IPR025110">
    <property type="entry name" value="AMP-bd_C"/>
</dbReference>
<feature type="region of interest" description="Disordered" evidence="6">
    <location>
        <begin position="2600"/>
        <end position="2620"/>
    </location>
</feature>
<protein>
    <recommendedName>
        <fullName evidence="7">Carrier domain-containing protein</fullName>
    </recommendedName>
</protein>
<comment type="caution">
    <text evidence="8">The sequence shown here is derived from an EMBL/GenBank/DDBJ whole genome shotgun (WGS) entry which is preliminary data.</text>
</comment>
<evidence type="ECO:0000256" key="2">
    <source>
        <dbReference type="ARBA" id="ARBA00022450"/>
    </source>
</evidence>
<dbReference type="InterPro" id="IPR001242">
    <property type="entry name" value="Condensation_dom"/>
</dbReference>
<dbReference type="RefSeq" id="WP_344579887.1">
    <property type="nucleotide sequence ID" value="NZ_BAAARK010000018.1"/>
</dbReference>
<dbReference type="InterPro" id="IPR000873">
    <property type="entry name" value="AMP-dep_synth/lig_dom"/>
</dbReference>
<dbReference type="InterPro" id="IPR010071">
    <property type="entry name" value="AA_adenyl_dom"/>
</dbReference>
<dbReference type="Gene3D" id="3.30.559.10">
    <property type="entry name" value="Chloramphenicol acetyltransferase-like domain"/>
    <property type="match status" value="3"/>
</dbReference>
<dbReference type="Proteomes" id="UP001500994">
    <property type="component" value="Unassembled WGS sequence"/>
</dbReference>
<dbReference type="InterPro" id="IPR023213">
    <property type="entry name" value="CAT-like_dom_sf"/>
</dbReference>
<dbReference type="InterPro" id="IPR020806">
    <property type="entry name" value="PKS_PP-bd"/>
</dbReference>
<organism evidence="8 9">
    <name type="scientific">Streptomyces lunalinharesii</name>
    <dbReference type="NCBI Taxonomy" id="333384"/>
    <lineage>
        <taxon>Bacteria</taxon>
        <taxon>Bacillati</taxon>
        <taxon>Actinomycetota</taxon>
        <taxon>Actinomycetes</taxon>
        <taxon>Kitasatosporales</taxon>
        <taxon>Streptomycetaceae</taxon>
        <taxon>Streptomyces</taxon>
    </lineage>
</organism>
<dbReference type="PANTHER" id="PTHR45527">
    <property type="entry name" value="NONRIBOSOMAL PEPTIDE SYNTHETASE"/>
    <property type="match status" value="1"/>
</dbReference>
<feature type="region of interest" description="Disordered" evidence="6">
    <location>
        <begin position="1034"/>
        <end position="1054"/>
    </location>
</feature>
<dbReference type="SUPFAM" id="SSF56801">
    <property type="entry name" value="Acetyl-CoA synthetase-like"/>
    <property type="match status" value="2"/>
</dbReference>
<dbReference type="InterPro" id="IPR006162">
    <property type="entry name" value="Ppantetheine_attach_site"/>
</dbReference>
<keyword evidence="4" id="KW-0677">Repeat</keyword>
<keyword evidence="9" id="KW-1185">Reference proteome</keyword>
<dbReference type="InterPro" id="IPR045851">
    <property type="entry name" value="AMP-bd_C_sf"/>
</dbReference>
<evidence type="ECO:0000256" key="5">
    <source>
        <dbReference type="ARBA" id="ARBA00023194"/>
    </source>
</evidence>
<dbReference type="Gene3D" id="3.40.50.980">
    <property type="match status" value="4"/>
</dbReference>
<keyword evidence="2" id="KW-0596">Phosphopantetheine</keyword>
<feature type="domain" description="Carrier" evidence="7">
    <location>
        <begin position="963"/>
        <end position="1037"/>
    </location>
</feature>
<proteinExistence type="predicted"/>
<evidence type="ECO:0000313" key="9">
    <source>
        <dbReference type="Proteomes" id="UP001500994"/>
    </source>
</evidence>
<dbReference type="InterPro" id="IPR036736">
    <property type="entry name" value="ACP-like_sf"/>
</dbReference>
<name>A0ABP6ERF2_9ACTN</name>
<dbReference type="Gene3D" id="3.30.559.30">
    <property type="entry name" value="Nonribosomal peptide synthetase, condensation domain"/>
    <property type="match status" value="3"/>
</dbReference>
<dbReference type="Gene3D" id="3.30.300.30">
    <property type="match status" value="2"/>
</dbReference>
<dbReference type="PROSITE" id="PS00012">
    <property type="entry name" value="PHOSPHOPANTETHEINE"/>
    <property type="match status" value="2"/>
</dbReference>
<accession>A0ABP6ERF2</accession>
<dbReference type="CDD" id="cd05930">
    <property type="entry name" value="A_NRPS"/>
    <property type="match status" value="1"/>
</dbReference>
<dbReference type="NCBIfam" id="TIGR01733">
    <property type="entry name" value="AA-adenyl-dom"/>
    <property type="match status" value="2"/>
</dbReference>
<sequence>MAAAEPAGLPLSSAQNGVWVAQQLDPTGVAYDLGEYLDIRGDVDPELFETALRHVVAHTESLHVRFDAGGEDVRQVAADPPVWEPDTADFRSHRDAPVVAEEWMRAQMARPMDLRTGPLFRHALLRVGDQRYFWMHRYHHLVMDGVGMALSARRVAETYTALAEGAPLWPGGDTPLSRMRAEEAAYRASEEFAQDRSFWLARMADRPEPTGFAPLRHARSGDVVRCHRSVSARGTEGLRAAAQRAGTTWKTAALAATAAYLHRVSGAQDVVVGLAVTGRQRTPEAHNVPGMFANVVPLRVSVREGMGVDELIRTTSRALREALPHQRYRIEDLQRDLGMSAVDGKLFGVALNIMAFDYDVTFAGCRTFAHNLSTGPIDDLAVNVYDRGEDGAVAFGFEIDAARCGSDELSVQQRHFVRFVEDLATAHPDTPIGELALLSPEDVSGLLESGAGAVLPPVDRCLHELVEEQARRTPEAVAVRCGGDEISYRELNTWADELARRLRAVTTREQRVGICLRRSVALVSATLAVLKAGCVYVPMDPGLPGRRLEFIARDAGVGLVVSGPESEGRLSSLAVSQMPVGRVPVGRVPVGRDGAAPAPVPTVVPGQGAYLLYTSGSTGRPKGVLVEHRAAVDFVTQNVRAYRIAATDRFLGFAALTFDVSVLEMFGALASGATLVLATDEERVDAERLQSLLVAQNVTVADLPPALMPLLTPRELPALRLVSVGGEAPSGELVDRWAVAGREFWNSYGPTETTVSVTMKQCLAPSGGQPPSIGRPMANHRAYVVDPQLRLLPPGRPGELCVAGAGLARGYLGRGGLTADRFVPDPWGRPGARMYRTGDLVRWTPEGELEFLGRVDHQVKINGHRIEPGEIETELLRHPDVAQATVVARQTPGTGRSLVAYVVARHGHGVHDDALRAHLGEALPGYMVPHAYVALDRLPLTAGGKVDRAALPEPERPEAVGRDPRTAREAALCRLFAEVLGLPAVGADDAFFTLGGDSITAIALVSRVRETGLEIALRDVFAHKTPAALAAALRESEEGDRPTGEEHGAANGEFPPTPIMHWLRETGGPVNRFSQSVLLQTPAEADQERLTAAVRTLLDHHDALRMRMTFEDDPATPWSGTVQPPASVDAARLFSRIDISRADEATAHAMIAEARDTALGRLDPAAGVMLQAVWCDAGSERPGRLLLAVHHLVVDGVSWRVLLPDLATAWEAVTAGRRPELPAVGTSFRTWAHDLARLAQSPDITGQLPWWRGVLDACEPVLGERLLDPVRDTAGTARHLTLSMPSELVRPLLSTVPAAFGTGVNEILLTALALAADHWRARRGLTGSTPLLLDLEGHGRDAGTGRLDVSRTVGWFTSQFPVRLDLGGIDAARAWEDEAILARAVEQVAATFGELPRGGWGYGLLRYSNPRTQAELTGRARPQILFNYLGRFAAHHDGDWAIAPDAEQLRADTDPGMSLEHCLEVNVLVRDHADHTELTATWSWPDAVLSEAEVGELATAWTRALELVVTAAARRDVVRNTPEDFPLARVSRAELDHLVGSVPGIEDILPLSPLQEGIFFHSCYDERDVDAYTGQLILTLDGPLDTVALRRACHRLLQRHSGLRAGFTDHGVSEPVQVVLGACEISMEELDFHALGEEQRRTALEELLAADRARRFDLARPPLLRFTLVRMGARRHHLVMTNHHILSDGWSTAVLLEELCTAYRDHGAEGGGTPTAHAEVPYRAYLAWLARQDRTAALDAWRRALGGLDEPTILAAVDRNRLQAVPERVTAELTEELTARLVARARSAGVTLNSVVQGVWAVLLARLTGHDDVVFGGTVSGRTPDIPGVETMVGLLINTLPVRFAVRPHEPLIEAVARLQDEQALLLDHQHLGMADIQRESGLGTLFDTTVVFENYPLDRAKLADLTSGLRLTDIKATDATHYTVNLIAVPGRRLRLHVDHRADAIAPEAAAAIARSLERLLSVVVDAPTTAVGRIELLSDQERDRVLGEWNATDHPVPDATLPELLAAQARRTPDRTATVFEGDALSYEELHARANRLAHLLIARGAGPEKTVALALRRSTQMVVAILAVLKSGAAYLPVDPDLPAGRIAYLTEDAAPHLLLTSTDTDPSMPQRAATPRLVLDEPALLGELDRLSPHDPAEADRTVPLLPQHPAYVIYTSGSTGRPKGVVVTHGAIVNRLAWMQESYQLDGTDRVLQKTPFGFDVSVWEFLWPLLYGATLVVARPQGHQDPAYLARVIRHEAVTTVHFVPSMLRAFVDEPSAADCRSLRRVVCSGEALPVRLQEDFWRVLDVPLHNLYGPTEAAVDVTSWKCRPGSAAVPIGRPIWNTRLYILDPQLSPLPVGAAGELYLAGAGLARGYAGRGGLTADRFLPDPFGPPGTRMYRTGDLARWRTDGAVEYLGRTDDQVKIRGFRIELGEIEAVLVRCPGVSQAVVVVYEDGDGDRRLVAYVVGGVGAAVDPDAVRGVLAVELPDYMVPGALVVLDVLPLTPNGKLDRRALPVPPVAESAVVHQPPVTATEELVAEIWSAVLGTDRIGRLDNFFTLGGHSLKATRAISRLNTRLDAALPLHILFDHPTVADLATAIETLLLDDILASGDEHEAASVESDGSRSFESQGETA</sequence>
<evidence type="ECO:0000256" key="6">
    <source>
        <dbReference type="SAM" id="MobiDB-lite"/>
    </source>
</evidence>
<dbReference type="SUPFAM" id="SSF52777">
    <property type="entry name" value="CoA-dependent acyltransferases"/>
    <property type="match status" value="6"/>
</dbReference>
<dbReference type="CDD" id="cd19543">
    <property type="entry name" value="DCL_NRPS"/>
    <property type="match status" value="1"/>
</dbReference>
<dbReference type="Gene3D" id="2.30.38.10">
    <property type="entry name" value="Luciferase, Domain 3"/>
    <property type="match status" value="2"/>
</dbReference>
<dbReference type="InterPro" id="IPR009081">
    <property type="entry name" value="PP-bd_ACP"/>
</dbReference>
<dbReference type="PROSITE" id="PS50075">
    <property type="entry name" value="CARRIER"/>
    <property type="match status" value="2"/>
</dbReference>
<reference evidence="9" key="1">
    <citation type="journal article" date="2019" name="Int. J. Syst. Evol. Microbiol.">
        <title>The Global Catalogue of Microorganisms (GCM) 10K type strain sequencing project: providing services to taxonomists for standard genome sequencing and annotation.</title>
        <authorList>
            <consortium name="The Broad Institute Genomics Platform"/>
            <consortium name="The Broad Institute Genome Sequencing Center for Infectious Disease"/>
            <person name="Wu L."/>
            <person name="Ma J."/>
        </authorList>
    </citation>
    <scope>NUCLEOTIDE SEQUENCE [LARGE SCALE GENOMIC DNA]</scope>
    <source>
        <strain evidence="9">JCM 16374</strain>
    </source>
</reference>
<dbReference type="NCBIfam" id="NF003417">
    <property type="entry name" value="PRK04813.1"/>
    <property type="match status" value="2"/>
</dbReference>
<keyword evidence="3" id="KW-0597">Phosphoprotein</keyword>
<evidence type="ECO:0000313" key="8">
    <source>
        <dbReference type="EMBL" id="GAA2673626.1"/>
    </source>
</evidence>
<evidence type="ECO:0000259" key="7">
    <source>
        <dbReference type="PROSITE" id="PS50075"/>
    </source>
</evidence>
<dbReference type="NCBIfam" id="TIGR01720">
    <property type="entry name" value="NRPS-para261"/>
    <property type="match status" value="1"/>
</dbReference>